<dbReference type="InterPro" id="IPR013083">
    <property type="entry name" value="Znf_RING/FYVE/PHD"/>
</dbReference>
<evidence type="ECO:0000313" key="6">
    <source>
        <dbReference type="EMBL" id="KNC71115.1"/>
    </source>
</evidence>
<keyword evidence="3" id="KW-0862">Zinc</keyword>
<dbReference type="eggNOG" id="KOG0804">
    <property type="taxonomic scope" value="Eukaryota"/>
</dbReference>
<dbReference type="PANTHER" id="PTHR24007:SF7">
    <property type="entry name" value="BRCA1-ASSOCIATED PROTEIN"/>
    <property type="match status" value="1"/>
</dbReference>
<feature type="domain" description="RING-type" evidence="5">
    <location>
        <begin position="62"/>
        <end position="95"/>
    </location>
</feature>
<dbReference type="SUPFAM" id="SSF57850">
    <property type="entry name" value="RING/U-box"/>
    <property type="match status" value="1"/>
</dbReference>
<keyword evidence="1" id="KW-0479">Metal-binding</keyword>
<evidence type="ECO:0000256" key="2">
    <source>
        <dbReference type="ARBA" id="ARBA00022771"/>
    </source>
</evidence>
<evidence type="ECO:0000256" key="4">
    <source>
        <dbReference type="PROSITE-ProRule" id="PRU00175"/>
    </source>
</evidence>
<dbReference type="Pfam" id="PF07576">
    <property type="entry name" value="BRAP2"/>
    <property type="match status" value="1"/>
</dbReference>
<evidence type="ECO:0000256" key="3">
    <source>
        <dbReference type="ARBA" id="ARBA00022833"/>
    </source>
</evidence>
<dbReference type="PANTHER" id="PTHR24007">
    <property type="entry name" value="BRCA1-ASSOCIATED PROTEIN"/>
    <property type="match status" value="1"/>
</dbReference>
<dbReference type="Gene3D" id="3.30.40.10">
    <property type="entry name" value="Zinc/RING finger domain, C3HC4 (zinc finger)"/>
    <property type="match status" value="1"/>
</dbReference>
<keyword evidence="7" id="KW-1185">Reference proteome</keyword>
<accession>A0A0L0F322</accession>
<dbReference type="GO" id="GO:0008270">
    <property type="term" value="F:zinc ion binding"/>
    <property type="evidence" value="ECO:0007669"/>
    <property type="project" value="UniProtKB-KW"/>
</dbReference>
<dbReference type="RefSeq" id="XP_014145017.1">
    <property type="nucleotide sequence ID" value="XM_014289542.1"/>
</dbReference>
<dbReference type="AlphaFoldDB" id="A0A0L0F322"/>
<feature type="non-terminal residue" evidence="6">
    <location>
        <position position="95"/>
    </location>
</feature>
<name>A0A0L0F322_9EUKA</name>
<dbReference type="InterPro" id="IPR001841">
    <property type="entry name" value="Znf_RING"/>
</dbReference>
<evidence type="ECO:0000256" key="1">
    <source>
        <dbReference type="ARBA" id="ARBA00022723"/>
    </source>
</evidence>
<dbReference type="GeneID" id="25916853"/>
<dbReference type="Pfam" id="PF13639">
    <property type="entry name" value="zf-RING_2"/>
    <property type="match status" value="1"/>
</dbReference>
<evidence type="ECO:0000313" key="7">
    <source>
        <dbReference type="Proteomes" id="UP000054560"/>
    </source>
</evidence>
<gene>
    <name evidence="6" type="ORF">SARC_16349</name>
</gene>
<sequence>MVLLQFMDQELADEFYTVYNNTRFSFLEEAVCHVVYVQKITNAKSSEMDLKLRFGITELPSCAVCLERIDEGVSGILTTLCNHTFHCECMKSWRD</sequence>
<dbReference type="InterPro" id="IPR011422">
    <property type="entry name" value="BRAP2/ETP1_RRM"/>
</dbReference>
<dbReference type="GO" id="GO:0061630">
    <property type="term" value="F:ubiquitin protein ligase activity"/>
    <property type="evidence" value="ECO:0007669"/>
    <property type="project" value="TreeGrafter"/>
</dbReference>
<dbReference type="CDD" id="cd16457">
    <property type="entry name" value="RING-H2_BRAP2"/>
    <property type="match status" value="1"/>
</dbReference>
<dbReference type="InterPro" id="IPR047243">
    <property type="entry name" value="RING-H2_BRAP2"/>
</dbReference>
<reference evidence="6 7" key="1">
    <citation type="submission" date="2011-02" db="EMBL/GenBank/DDBJ databases">
        <title>The Genome Sequence of Sphaeroforma arctica JP610.</title>
        <authorList>
            <consortium name="The Broad Institute Genome Sequencing Platform"/>
            <person name="Russ C."/>
            <person name="Cuomo C."/>
            <person name="Young S.K."/>
            <person name="Zeng Q."/>
            <person name="Gargeya S."/>
            <person name="Alvarado L."/>
            <person name="Berlin A."/>
            <person name="Chapman S.B."/>
            <person name="Chen Z."/>
            <person name="Freedman E."/>
            <person name="Gellesch M."/>
            <person name="Goldberg J."/>
            <person name="Griggs A."/>
            <person name="Gujja S."/>
            <person name="Heilman E."/>
            <person name="Heiman D."/>
            <person name="Howarth C."/>
            <person name="Mehta T."/>
            <person name="Neiman D."/>
            <person name="Pearson M."/>
            <person name="Roberts A."/>
            <person name="Saif S."/>
            <person name="Shea T."/>
            <person name="Shenoy N."/>
            <person name="Sisk P."/>
            <person name="Stolte C."/>
            <person name="Sykes S."/>
            <person name="White J."/>
            <person name="Yandava C."/>
            <person name="Burger G."/>
            <person name="Gray M.W."/>
            <person name="Holland P.W.H."/>
            <person name="King N."/>
            <person name="Lang F.B.F."/>
            <person name="Roger A.J."/>
            <person name="Ruiz-Trillo I."/>
            <person name="Haas B."/>
            <person name="Nusbaum C."/>
            <person name="Birren B."/>
        </authorList>
    </citation>
    <scope>NUCLEOTIDE SEQUENCE [LARGE SCALE GENOMIC DNA]</scope>
    <source>
        <strain evidence="6 7">JP610</strain>
    </source>
</reference>
<dbReference type="OrthoDB" id="273556at2759"/>
<dbReference type="GO" id="GO:0005737">
    <property type="term" value="C:cytoplasm"/>
    <property type="evidence" value="ECO:0007669"/>
    <property type="project" value="TreeGrafter"/>
</dbReference>
<dbReference type="STRING" id="667725.A0A0L0F322"/>
<keyword evidence="2 4" id="KW-0863">Zinc-finger</keyword>
<organism evidence="6 7">
    <name type="scientific">Sphaeroforma arctica JP610</name>
    <dbReference type="NCBI Taxonomy" id="667725"/>
    <lineage>
        <taxon>Eukaryota</taxon>
        <taxon>Ichthyosporea</taxon>
        <taxon>Ichthyophonida</taxon>
        <taxon>Sphaeroforma</taxon>
    </lineage>
</organism>
<dbReference type="GO" id="GO:0007265">
    <property type="term" value="P:Ras protein signal transduction"/>
    <property type="evidence" value="ECO:0007669"/>
    <property type="project" value="TreeGrafter"/>
</dbReference>
<dbReference type="Proteomes" id="UP000054560">
    <property type="component" value="Unassembled WGS sequence"/>
</dbReference>
<protein>
    <recommendedName>
        <fullName evidence="5">RING-type domain-containing protein</fullName>
    </recommendedName>
</protein>
<dbReference type="EMBL" id="KQ249471">
    <property type="protein sequence ID" value="KNC71115.1"/>
    <property type="molecule type" value="Genomic_DNA"/>
</dbReference>
<evidence type="ECO:0000259" key="5">
    <source>
        <dbReference type="PROSITE" id="PS50089"/>
    </source>
</evidence>
<dbReference type="GO" id="GO:0016567">
    <property type="term" value="P:protein ubiquitination"/>
    <property type="evidence" value="ECO:0007669"/>
    <property type="project" value="TreeGrafter"/>
</dbReference>
<dbReference type="PROSITE" id="PS50089">
    <property type="entry name" value="ZF_RING_2"/>
    <property type="match status" value="1"/>
</dbReference>
<proteinExistence type="predicted"/>